<sequence length="377" mass="42392">MLLLVSCREPYDPEINQEDLGILVVEGHIETGGKATMIQLSTTGSLNDQRSPFMAISNAVVTIESQSGATYPLPAIADGQYSATYTLPNDDLYRLNIEISDQGLYQSEWLTPLITPTIEDIGVKRKDENERADVELYVSTHGEEDTRFFTWQYEETWIFNPALLTFLKFDPELDSVVYRDLRTERIDRCWRTEVSNTINIASSAQYQDDYIYEKVIQTMPFGSEKFTQRYSILVHQTAIPKEAFTFYETLEKNTNDMGDIFSPLPSNLNTNIHFQGNGDYKAIGMVTAGASASKRVFFDRLDIGHWIVSNPFYAGCALNYDTVSVAEAPQIFSSGREIPVVIIEGAVGGVAGYRGGSRRCTDCTLRGSNTQPDFWEN</sequence>
<evidence type="ECO:0008006" key="3">
    <source>
        <dbReference type="Google" id="ProtNLM"/>
    </source>
</evidence>
<dbReference type="Pfam" id="PF14054">
    <property type="entry name" value="DUF4249"/>
    <property type="match status" value="1"/>
</dbReference>
<dbReference type="EMBL" id="BMIU01000017">
    <property type="protein sequence ID" value="GGF40659.1"/>
    <property type="molecule type" value="Genomic_DNA"/>
</dbReference>
<organism evidence="1 2">
    <name type="scientific">Echinicola rosea</name>
    <dbReference type="NCBI Taxonomy" id="1807691"/>
    <lineage>
        <taxon>Bacteria</taxon>
        <taxon>Pseudomonadati</taxon>
        <taxon>Bacteroidota</taxon>
        <taxon>Cytophagia</taxon>
        <taxon>Cytophagales</taxon>
        <taxon>Cyclobacteriaceae</taxon>
        <taxon>Echinicola</taxon>
    </lineage>
</organism>
<reference evidence="2" key="1">
    <citation type="journal article" date="2019" name="Int. J. Syst. Evol. Microbiol.">
        <title>The Global Catalogue of Microorganisms (GCM) 10K type strain sequencing project: providing services to taxonomists for standard genome sequencing and annotation.</title>
        <authorList>
            <consortium name="The Broad Institute Genomics Platform"/>
            <consortium name="The Broad Institute Genome Sequencing Center for Infectious Disease"/>
            <person name="Wu L."/>
            <person name="Ma J."/>
        </authorList>
    </citation>
    <scope>NUCLEOTIDE SEQUENCE [LARGE SCALE GENOMIC DNA]</scope>
    <source>
        <strain evidence="2">CGMCC 1.15407</strain>
    </source>
</reference>
<keyword evidence="2" id="KW-1185">Reference proteome</keyword>
<accession>A0ABQ1V8C0</accession>
<dbReference type="InterPro" id="IPR025345">
    <property type="entry name" value="DUF4249"/>
</dbReference>
<protein>
    <recommendedName>
        <fullName evidence="3">DUF4249 domain-containing protein</fullName>
    </recommendedName>
</protein>
<gene>
    <name evidence="1" type="ORF">GCM10011339_31530</name>
</gene>
<evidence type="ECO:0000313" key="1">
    <source>
        <dbReference type="EMBL" id="GGF40659.1"/>
    </source>
</evidence>
<evidence type="ECO:0000313" key="2">
    <source>
        <dbReference type="Proteomes" id="UP000647339"/>
    </source>
</evidence>
<proteinExistence type="predicted"/>
<dbReference type="Proteomes" id="UP000647339">
    <property type="component" value="Unassembled WGS sequence"/>
</dbReference>
<name>A0ABQ1V8C0_9BACT</name>
<comment type="caution">
    <text evidence="1">The sequence shown here is derived from an EMBL/GenBank/DDBJ whole genome shotgun (WGS) entry which is preliminary data.</text>
</comment>